<dbReference type="AlphaFoldDB" id="A0A8H3MAY8"/>
<organism evidence="1 2">
    <name type="scientific">Rhizophagus clarus</name>
    <dbReference type="NCBI Taxonomy" id="94130"/>
    <lineage>
        <taxon>Eukaryota</taxon>
        <taxon>Fungi</taxon>
        <taxon>Fungi incertae sedis</taxon>
        <taxon>Mucoromycota</taxon>
        <taxon>Glomeromycotina</taxon>
        <taxon>Glomeromycetes</taxon>
        <taxon>Glomerales</taxon>
        <taxon>Glomeraceae</taxon>
        <taxon>Rhizophagus</taxon>
    </lineage>
</organism>
<reference evidence="1" key="1">
    <citation type="submission" date="2019-10" db="EMBL/GenBank/DDBJ databases">
        <title>Conservation and host-specific expression of non-tandemly repeated heterogenous ribosome RNA gene in arbuscular mycorrhizal fungi.</title>
        <authorList>
            <person name="Maeda T."/>
            <person name="Kobayashi Y."/>
            <person name="Nakagawa T."/>
            <person name="Ezawa T."/>
            <person name="Yamaguchi K."/>
            <person name="Bino T."/>
            <person name="Nishimoto Y."/>
            <person name="Shigenobu S."/>
            <person name="Kawaguchi M."/>
        </authorList>
    </citation>
    <scope>NUCLEOTIDE SEQUENCE</scope>
    <source>
        <strain evidence="1">HR1</strain>
    </source>
</reference>
<dbReference type="EMBL" id="BLAL01000289">
    <property type="protein sequence ID" value="GET00727.1"/>
    <property type="molecule type" value="Genomic_DNA"/>
</dbReference>
<accession>A0A8H3MAY8</accession>
<protein>
    <submittedName>
        <fullName evidence="1">Uncharacterized protein</fullName>
    </submittedName>
</protein>
<proteinExistence type="predicted"/>
<dbReference type="Proteomes" id="UP000615446">
    <property type="component" value="Unassembled WGS sequence"/>
</dbReference>
<comment type="caution">
    <text evidence="1">The sequence shown here is derived from an EMBL/GenBank/DDBJ whole genome shotgun (WGS) entry which is preliminary data.</text>
</comment>
<sequence length="318" mass="37795">MVSFLAKLCAKVFANKFCESDYRVLDQLIIKLTKIWNKIYLNIINTLSNVHVLRHLPSIAANFGTLQNVSVSLKEIMHGVYKRDEQLICLLKGWYISTPSHHITSLKEYDMIEQELENEIESPQECFFNVRVHKKWDTKRIKEKGFVKKINNENEMQCNLYEAYRYYLNKKTAISFKILEYYDMISYTILQEDDVNIYISIHVGDDIDILVEDDNEIENQEYALIREIFIHKANDNKKYAFFILDWYYDTDRIDSLTGCKIYGLQGSNHDLWAHVHSFHIVNQNPRVHFIHNCKSNCLNNHAKDNLEYLYNEFFYVVV</sequence>
<evidence type="ECO:0000313" key="2">
    <source>
        <dbReference type="Proteomes" id="UP000615446"/>
    </source>
</evidence>
<dbReference type="OrthoDB" id="2375089at2759"/>
<gene>
    <name evidence="1" type="ORF">RCL2_002717100</name>
</gene>
<name>A0A8H3MAY8_9GLOM</name>
<evidence type="ECO:0000313" key="1">
    <source>
        <dbReference type="EMBL" id="GET00727.1"/>
    </source>
</evidence>